<evidence type="ECO:0000256" key="2">
    <source>
        <dbReference type="ARBA" id="ARBA00004234"/>
    </source>
</evidence>
<dbReference type="VEuPathDB" id="VectorBase:LOC119166140"/>
<organism evidence="9 10">
    <name type="scientific">Rhipicephalus microplus</name>
    <name type="common">Cattle tick</name>
    <name type="synonym">Boophilus microplus</name>
    <dbReference type="NCBI Taxonomy" id="6941"/>
    <lineage>
        <taxon>Eukaryota</taxon>
        <taxon>Metazoa</taxon>
        <taxon>Ecdysozoa</taxon>
        <taxon>Arthropoda</taxon>
        <taxon>Chelicerata</taxon>
        <taxon>Arachnida</taxon>
        <taxon>Acari</taxon>
        <taxon>Parasitiformes</taxon>
        <taxon>Ixodida</taxon>
        <taxon>Ixodoidea</taxon>
        <taxon>Ixodidae</taxon>
        <taxon>Rhipicephalinae</taxon>
        <taxon>Rhipicephalus</taxon>
        <taxon>Boophilus</taxon>
    </lineage>
</organism>
<keyword evidence="6 7" id="KW-0472">Membrane</keyword>
<evidence type="ECO:0000256" key="6">
    <source>
        <dbReference type="ARBA" id="ARBA00023136"/>
    </source>
</evidence>
<keyword evidence="4 7" id="KW-0812">Transmembrane</keyword>
<dbReference type="EMBL" id="JABSTU010000005">
    <property type="protein sequence ID" value="KAH8030044.1"/>
    <property type="molecule type" value="Genomic_DNA"/>
</dbReference>
<comment type="caution">
    <text evidence="9">The sequence shown here is derived from an EMBL/GenBank/DDBJ whole genome shotgun (WGS) entry which is preliminary data.</text>
</comment>
<feature type="transmembrane region" description="Helical" evidence="7">
    <location>
        <begin position="107"/>
        <end position="124"/>
    </location>
</feature>
<dbReference type="GO" id="GO:0005794">
    <property type="term" value="C:Golgi apparatus"/>
    <property type="evidence" value="ECO:0007669"/>
    <property type="project" value="TreeGrafter"/>
</dbReference>
<sequence>MDREQGDVGDSFDSATPKLPEPKLPEPTPSDDATAVAPRFPTPMPQRRRFFPAAAREESDLVRSTTSWCWEQIERAQPWEVFLNPWKVSFPRSFGEFASRLPSNLDAFRGNYIVVLLIILAFTVTDEWMTVLAVAAVALVCAALKLHEEGDNATFWGTETAMFGGKTQRLVVAAAVALPLFYYADMWTAVTWSLEATTAVVFVHATLHAGPGIAAELAKKLEVIPEEGDMPPL</sequence>
<evidence type="ECO:0000256" key="4">
    <source>
        <dbReference type="ARBA" id="ARBA00022692"/>
    </source>
</evidence>
<evidence type="ECO:0000256" key="7">
    <source>
        <dbReference type="RuleBase" id="RU363107"/>
    </source>
</evidence>
<evidence type="ECO:0000256" key="1">
    <source>
        <dbReference type="ARBA" id="ARBA00004141"/>
    </source>
</evidence>
<accession>A0A9J6E6V4</accession>
<dbReference type="PANTHER" id="PTHR19317:SF0">
    <property type="entry name" value="PRENYLATED RAB ACCEPTOR PROTEIN 1"/>
    <property type="match status" value="1"/>
</dbReference>
<feature type="region of interest" description="Disordered" evidence="8">
    <location>
        <begin position="1"/>
        <end position="44"/>
    </location>
</feature>
<feature type="transmembrane region" description="Helical" evidence="7">
    <location>
        <begin position="130"/>
        <end position="146"/>
    </location>
</feature>
<dbReference type="AlphaFoldDB" id="A0A9J6E6V4"/>
<name>A0A9J6E6V4_RHIMP</name>
<dbReference type="GO" id="GO:0016020">
    <property type="term" value="C:membrane"/>
    <property type="evidence" value="ECO:0007669"/>
    <property type="project" value="UniProtKB-SubCell"/>
</dbReference>
<reference evidence="9" key="2">
    <citation type="submission" date="2021-09" db="EMBL/GenBank/DDBJ databases">
        <authorList>
            <person name="Jia N."/>
            <person name="Wang J."/>
            <person name="Shi W."/>
            <person name="Du L."/>
            <person name="Sun Y."/>
            <person name="Zhan W."/>
            <person name="Jiang J."/>
            <person name="Wang Q."/>
            <person name="Zhang B."/>
            <person name="Ji P."/>
            <person name="Sakyi L.B."/>
            <person name="Cui X."/>
            <person name="Yuan T."/>
            <person name="Jiang B."/>
            <person name="Yang W."/>
            <person name="Lam T.T.-Y."/>
            <person name="Chang Q."/>
            <person name="Ding S."/>
            <person name="Wang X."/>
            <person name="Zhu J."/>
            <person name="Ruan X."/>
            <person name="Zhao L."/>
            <person name="Wei J."/>
            <person name="Que T."/>
            <person name="Du C."/>
            <person name="Cheng J."/>
            <person name="Dai P."/>
            <person name="Han X."/>
            <person name="Huang E."/>
            <person name="Gao Y."/>
            <person name="Liu J."/>
            <person name="Shao H."/>
            <person name="Ye R."/>
            <person name="Li L."/>
            <person name="Wei W."/>
            <person name="Wang X."/>
            <person name="Wang C."/>
            <person name="Huo Q."/>
            <person name="Li W."/>
            <person name="Guo W."/>
            <person name="Chen H."/>
            <person name="Chen S."/>
            <person name="Zhou L."/>
            <person name="Zhou L."/>
            <person name="Ni X."/>
            <person name="Tian J."/>
            <person name="Zhou Y."/>
            <person name="Sheng Y."/>
            <person name="Liu T."/>
            <person name="Pan Y."/>
            <person name="Xia L."/>
            <person name="Li J."/>
            <person name="Zhao F."/>
            <person name="Cao W."/>
        </authorList>
    </citation>
    <scope>NUCLEOTIDE SEQUENCE</scope>
    <source>
        <strain evidence="9">Rmic-2018</strain>
        <tissue evidence="9">Larvae</tissue>
    </source>
</reference>
<gene>
    <name evidence="9" type="ORF">HPB51_006476</name>
</gene>
<keyword evidence="5 7" id="KW-1133">Transmembrane helix</keyword>
<dbReference type="Proteomes" id="UP000821866">
    <property type="component" value="Chromosome 3"/>
</dbReference>
<feature type="transmembrane region" description="Helical" evidence="7">
    <location>
        <begin position="167"/>
        <end position="184"/>
    </location>
</feature>
<evidence type="ECO:0000256" key="5">
    <source>
        <dbReference type="ARBA" id="ARBA00022989"/>
    </source>
</evidence>
<comment type="subcellular location">
    <subcellularLocation>
        <location evidence="2">Cytoplasmic vesicle</location>
        <location evidence="2">Secretory vesicle</location>
        <location evidence="2">Synaptic vesicle</location>
    </subcellularLocation>
    <subcellularLocation>
        <location evidence="1 7">Membrane</location>
        <topology evidence="1 7">Multi-pass membrane protein</topology>
    </subcellularLocation>
</comment>
<proteinExistence type="inferred from homology"/>
<dbReference type="PANTHER" id="PTHR19317">
    <property type="entry name" value="PRENYLATED RAB ACCEPTOR 1-RELATED"/>
    <property type="match status" value="1"/>
</dbReference>
<dbReference type="InterPro" id="IPR004895">
    <property type="entry name" value="Prenylated_rab_accept_PRA1"/>
</dbReference>
<keyword evidence="10" id="KW-1185">Reference proteome</keyword>
<evidence type="ECO:0000256" key="8">
    <source>
        <dbReference type="SAM" id="MobiDB-lite"/>
    </source>
</evidence>
<dbReference type="Pfam" id="PF03208">
    <property type="entry name" value="PRA1"/>
    <property type="match status" value="1"/>
</dbReference>
<protein>
    <recommendedName>
        <fullName evidence="7">PRA1 family protein</fullName>
    </recommendedName>
</protein>
<comment type="similarity">
    <text evidence="3 7">Belongs to the PRA1 family.</text>
</comment>
<evidence type="ECO:0000313" key="10">
    <source>
        <dbReference type="Proteomes" id="UP000821866"/>
    </source>
</evidence>
<dbReference type="GO" id="GO:0008021">
    <property type="term" value="C:synaptic vesicle"/>
    <property type="evidence" value="ECO:0007669"/>
    <property type="project" value="UniProtKB-SubCell"/>
</dbReference>
<evidence type="ECO:0000256" key="3">
    <source>
        <dbReference type="ARBA" id="ARBA00006483"/>
    </source>
</evidence>
<reference evidence="9" key="1">
    <citation type="journal article" date="2020" name="Cell">
        <title>Large-Scale Comparative Analyses of Tick Genomes Elucidate Their Genetic Diversity and Vector Capacities.</title>
        <authorList>
            <consortium name="Tick Genome and Microbiome Consortium (TIGMIC)"/>
            <person name="Jia N."/>
            <person name="Wang J."/>
            <person name="Shi W."/>
            <person name="Du L."/>
            <person name="Sun Y."/>
            <person name="Zhan W."/>
            <person name="Jiang J.F."/>
            <person name="Wang Q."/>
            <person name="Zhang B."/>
            <person name="Ji P."/>
            <person name="Bell-Sakyi L."/>
            <person name="Cui X.M."/>
            <person name="Yuan T.T."/>
            <person name="Jiang B.G."/>
            <person name="Yang W.F."/>
            <person name="Lam T.T."/>
            <person name="Chang Q.C."/>
            <person name="Ding S.J."/>
            <person name="Wang X.J."/>
            <person name="Zhu J.G."/>
            <person name="Ruan X.D."/>
            <person name="Zhao L."/>
            <person name="Wei J.T."/>
            <person name="Ye R.Z."/>
            <person name="Que T.C."/>
            <person name="Du C.H."/>
            <person name="Zhou Y.H."/>
            <person name="Cheng J.X."/>
            <person name="Dai P.F."/>
            <person name="Guo W.B."/>
            <person name="Han X.H."/>
            <person name="Huang E.J."/>
            <person name="Li L.F."/>
            <person name="Wei W."/>
            <person name="Gao Y.C."/>
            <person name="Liu J.Z."/>
            <person name="Shao H.Z."/>
            <person name="Wang X."/>
            <person name="Wang C.C."/>
            <person name="Yang T.C."/>
            <person name="Huo Q.B."/>
            <person name="Li W."/>
            <person name="Chen H.Y."/>
            <person name="Chen S.E."/>
            <person name="Zhou L.G."/>
            <person name="Ni X.B."/>
            <person name="Tian J.H."/>
            <person name="Sheng Y."/>
            <person name="Liu T."/>
            <person name="Pan Y.S."/>
            <person name="Xia L.Y."/>
            <person name="Li J."/>
            <person name="Zhao F."/>
            <person name="Cao W.C."/>
        </authorList>
    </citation>
    <scope>NUCLEOTIDE SEQUENCE</scope>
    <source>
        <strain evidence="9">Rmic-2018</strain>
    </source>
</reference>
<evidence type="ECO:0000313" key="9">
    <source>
        <dbReference type="EMBL" id="KAH8030044.1"/>
    </source>
</evidence>